<dbReference type="FunFam" id="1.25.40.570:FF:000007">
    <property type="entry name" value="26S proteasome non-ATPase regulatory subunit 11"/>
    <property type="match status" value="1"/>
</dbReference>
<dbReference type="Pfam" id="PF01399">
    <property type="entry name" value="PCI"/>
    <property type="match status" value="1"/>
</dbReference>
<accession>A0A835SUL8</accession>
<dbReference type="Proteomes" id="UP000650467">
    <property type="component" value="Unassembled WGS sequence"/>
</dbReference>
<dbReference type="Gene3D" id="1.25.40.570">
    <property type="match status" value="1"/>
</dbReference>
<evidence type="ECO:0000259" key="3">
    <source>
        <dbReference type="PROSITE" id="PS50250"/>
    </source>
</evidence>
<sequence length="421" mass="45801">MSADLENRLKSATELGATDVPGAAAQLKGLVLEESSNDAEAVRIKEQAISQLCELYIKQANAQALADLLTSLRGFFNAIPKAKTAKLVRSIIDSIAKVPGSTQLQVDVCKGQVEWAKTEKRTFLRQRIELRLASLYMQIKDYPAALALISTLLSEVKKLDDKLLLVDIYLLESKVNHALRNVAKARASLTAARTAANAIYVPLQLQAEIDCQSGILCAEEKDYKTAYSYFFESFEQLSSMDDPRAAQVLKYMLLAKVMLDMADDVPGIISSKAGLKYTGPEVEAMRAVAAAYHDRSLQAFQDTLAAHKGQLVDDLVVGAHLAELYDTLMQQNLVRLIEPFSRVEIAHVASLIGLPRDTVETKLSQMILDGKLAGTLDAGAGCLEVFTPAAADAVYPAALDVLESLGRVVDTLFARSQRVVA</sequence>
<dbReference type="PANTHER" id="PTHR10678">
    <property type="entry name" value="26S PROTEASOME NON-ATPASE REGULATORY SUBUNIT 11/COP9 SIGNALOSOME COMPLEX SUBUNIT 2"/>
    <property type="match status" value="1"/>
</dbReference>
<proteinExistence type="inferred from homology"/>
<comment type="similarity">
    <text evidence="1">Belongs to the proteasome subunit S9 family.</text>
</comment>
<organism evidence="4 5">
    <name type="scientific">Chlamydomonas incerta</name>
    <dbReference type="NCBI Taxonomy" id="51695"/>
    <lineage>
        <taxon>Eukaryota</taxon>
        <taxon>Viridiplantae</taxon>
        <taxon>Chlorophyta</taxon>
        <taxon>core chlorophytes</taxon>
        <taxon>Chlorophyceae</taxon>
        <taxon>CS clade</taxon>
        <taxon>Chlamydomonadales</taxon>
        <taxon>Chlamydomonadaceae</taxon>
        <taxon>Chlamydomonas</taxon>
    </lineage>
</organism>
<evidence type="ECO:0000256" key="2">
    <source>
        <dbReference type="ARBA" id="ARBA00022942"/>
    </source>
</evidence>
<name>A0A835SUL8_CHLIN</name>
<evidence type="ECO:0000256" key="1">
    <source>
        <dbReference type="ARBA" id="ARBA00007454"/>
    </source>
</evidence>
<dbReference type="OrthoDB" id="1418352at2759"/>
<evidence type="ECO:0000313" key="4">
    <source>
        <dbReference type="EMBL" id="KAG2426905.1"/>
    </source>
</evidence>
<protein>
    <recommendedName>
        <fullName evidence="3">PCI domain-containing protein</fullName>
    </recommendedName>
</protein>
<comment type="caution">
    <text evidence="4">The sequence shown here is derived from an EMBL/GenBank/DDBJ whole genome shotgun (WGS) entry which is preliminary data.</text>
</comment>
<dbReference type="InterPro" id="IPR000717">
    <property type="entry name" value="PCI_dom"/>
</dbReference>
<dbReference type="GO" id="GO:0030163">
    <property type="term" value="P:protein catabolic process"/>
    <property type="evidence" value="ECO:0007669"/>
    <property type="project" value="UniProtKB-ARBA"/>
</dbReference>
<dbReference type="Pfam" id="PF18503">
    <property type="entry name" value="RPN6_C_helix"/>
    <property type="match status" value="1"/>
</dbReference>
<dbReference type="Pfam" id="PF18055">
    <property type="entry name" value="RPN6_N"/>
    <property type="match status" value="1"/>
</dbReference>
<dbReference type="InterPro" id="IPR050871">
    <property type="entry name" value="26S_Proteasome/COP9_Components"/>
</dbReference>
<dbReference type="GO" id="GO:0000502">
    <property type="term" value="C:proteasome complex"/>
    <property type="evidence" value="ECO:0007669"/>
    <property type="project" value="UniProtKB-KW"/>
</dbReference>
<dbReference type="PROSITE" id="PS50250">
    <property type="entry name" value="PCI"/>
    <property type="match status" value="1"/>
</dbReference>
<gene>
    <name evidence="4" type="ORF">HXX76_012692</name>
</gene>
<keyword evidence="2" id="KW-0647">Proteasome</keyword>
<dbReference type="InterPro" id="IPR040773">
    <property type="entry name" value="Rpn6_N"/>
</dbReference>
<dbReference type="SMART" id="SM00088">
    <property type="entry name" value="PINT"/>
    <property type="match status" value="1"/>
</dbReference>
<evidence type="ECO:0000313" key="5">
    <source>
        <dbReference type="Proteomes" id="UP000650467"/>
    </source>
</evidence>
<dbReference type="SMART" id="SM00753">
    <property type="entry name" value="PAM"/>
    <property type="match status" value="1"/>
</dbReference>
<dbReference type="InterPro" id="IPR036390">
    <property type="entry name" value="WH_DNA-bd_sf"/>
</dbReference>
<dbReference type="SUPFAM" id="SSF46785">
    <property type="entry name" value="Winged helix' DNA-binding domain"/>
    <property type="match status" value="1"/>
</dbReference>
<dbReference type="InterPro" id="IPR040780">
    <property type="entry name" value="Rpn6_C_helix"/>
</dbReference>
<dbReference type="AlphaFoldDB" id="A0A835SUL8"/>
<reference evidence="4" key="1">
    <citation type="journal article" date="2020" name="bioRxiv">
        <title>Comparative genomics of Chlamydomonas.</title>
        <authorList>
            <person name="Craig R.J."/>
            <person name="Hasan A.R."/>
            <person name="Ness R.W."/>
            <person name="Keightley P.D."/>
        </authorList>
    </citation>
    <scope>NUCLEOTIDE SEQUENCE</scope>
    <source>
        <strain evidence="4">SAG 7.73</strain>
    </source>
</reference>
<keyword evidence="5" id="KW-1185">Reference proteome</keyword>
<feature type="domain" description="PCI" evidence="3">
    <location>
        <begin position="222"/>
        <end position="390"/>
    </location>
</feature>
<dbReference type="EMBL" id="JAEHOC010000044">
    <property type="protein sequence ID" value="KAG2426905.1"/>
    <property type="molecule type" value="Genomic_DNA"/>
</dbReference>